<dbReference type="EMBL" id="JANRMS010000325">
    <property type="protein sequence ID" value="KAJ3541913.1"/>
    <property type="molecule type" value="Genomic_DNA"/>
</dbReference>
<keyword evidence="2" id="KW-1185">Reference proteome</keyword>
<evidence type="ECO:0000313" key="1">
    <source>
        <dbReference type="EMBL" id="KAJ3541913.1"/>
    </source>
</evidence>
<reference evidence="1" key="1">
    <citation type="submission" date="2022-08" db="EMBL/GenBank/DDBJ databases">
        <title>Genome Sequence of Fusarium decemcellulare.</title>
        <authorList>
            <person name="Buettner E."/>
        </authorList>
    </citation>
    <scope>NUCLEOTIDE SEQUENCE</scope>
    <source>
        <strain evidence="1">Babe19</strain>
    </source>
</reference>
<sequence length="453" mass="51368">MKAKRGCWTCKDRKVQCDRALPKCQNCTRLEKDCQGYGLRLSWPRPNDKKRAIMGKPVQGPMRAGQGSGNFFINTTWWDVNLYRQLSQPTVMQPTYPVLPALNKVRHLQQGADYSDLLQYFHDVAYLSLVTFSVDLSPIRDLIMRMAVSTDTVPAAALLYALFAVSSLRRDGLHLEAVQFKIAALQALSTSAKEGALNSAEATQHVATCMLLCSFEIQVPSESSGEWLWYIWGAMDIIKEAQLESQTGQSDVVNLIEWVSYHDALSRFTMRHWRHRSVLTKARNERCLEDRGSQYHGLPKFKSPICNPSPAHPILNLLSEICDTLVDPWDPQSRDQDYMDRLQALEKRIRTLPNGDSTQGVPTKAFSVSVELYRLSTLIYLVRASGNRWETSVNLALLIDRAFAIPIKAPTCDHFFPLFILACEATTDERRTAILNLIDRNEKKQSYAQHKGT</sequence>
<evidence type="ECO:0000313" key="2">
    <source>
        <dbReference type="Proteomes" id="UP001148629"/>
    </source>
</evidence>
<dbReference type="Proteomes" id="UP001148629">
    <property type="component" value="Unassembled WGS sequence"/>
</dbReference>
<comment type="caution">
    <text evidence="1">The sequence shown here is derived from an EMBL/GenBank/DDBJ whole genome shotgun (WGS) entry which is preliminary data.</text>
</comment>
<proteinExistence type="predicted"/>
<name>A0ACC1SL79_9HYPO</name>
<protein>
    <submittedName>
        <fullName evidence="1">Uncharacterized protein</fullName>
    </submittedName>
</protein>
<gene>
    <name evidence="1" type="ORF">NM208_g4379</name>
</gene>
<organism evidence="1 2">
    <name type="scientific">Fusarium decemcellulare</name>
    <dbReference type="NCBI Taxonomy" id="57161"/>
    <lineage>
        <taxon>Eukaryota</taxon>
        <taxon>Fungi</taxon>
        <taxon>Dikarya</taxon>
        <taxon>Ascomycota</taxon>
        <taxon>Pezizomycotina</taxon>
        <taxon>Sordariomycetes</taxon>
        <taxon>Hypocreomycetidae</taxon>
        <taxon>Hypocreales</taxon>
        <taxon>Nectriaceae</taxon>
        <taxon>Fusarium</taxon>
        <taxon>Fusarium decemcellulare species complex</taxon>
    </lineage>
</organism>
<accession>A0ACC1SL79</accession>